<dbReference type="PANTHER" id="PTHR10091">
    <property type="entry name" value="ALDOSE-1-EPIMERASE"/>
    <property type="match status" value="1"/>
</dbReference>
<keyword evidence="5" id="KW-0413">Isomerase</keyword>
<dbReference type="GO" id="GO:0005737">
    <property type="term" value="C:cytoplasm"/>
    <property type="evidence" value="ECO:0007669"/>
    <property type="project" value="TreeGrafter"/>
</dbReference>
<dbReference type="CDD" id="cd09019">
    <property type="entry name" value="galactose_mutarotase_like"/>
    <property type="match status" value="1"/>
</dbReference>
<keyword evidence="6" id="KW-0092">Biotin</keyword>
<dbReference type="Pfam" id="PF00288">
    <property type="entry name" value="GHMP_kinases_N"/>
    <property type="match status" value="1"/>
</dbReference>
<evidence type="ECO:0000256" key="5">
    <source>
        <dbReference type="ARBA" id="ARBA00023235"/>
    </source>
</evidence>
<evidence type="ECO:0000256" key="8">
    <source>
        <dbReference type="PROSITE-ProRule" id="PRU00409"/>
    </source>
</evidence>
<dbReference type="InterPro" id="IPR011013">
    <property type="entry name" value="Gal_mutarotase_sf_dom"/>
</dbReference>
<dbReference type="Gene3D" id="3.30.230.10">
    <property type="match status" value="1"/>
</dbReference>
<comment type="similarity">
    <text evidence="1">Belongs to the aldose epimerase family.</text>
</comment>
<dbReference type="InterPro" id="IPR018052">
    <property type="entry name" value="Ald1_epimerase_CS"/>
</dbReference>
<dbReference type="EMBL" id="JANTQA010000047">
    <property type="protein sequence ID" value="KAJ3431702.1"/>
    <property type="molecule type" value="Genomic_DNA"/>
</dbReference>
<dbReference type="SUPFAM" id="SSF55060">
    <property type="entry name" value="GHMP Kinase, C-terminal domain"/>
    <property type="match status" value="1"/>
</dbReference>
<dbReference type="PRINTS" id="PR00473">
    <property type="entry name" value="GALCTOKINASE"/>
</dbReference>
<dbReference type="GO" id="GO:0030246">
    <property type="term" value="F:carbohydrate binding"/>
    <property type="evidence" value="ECO:0007669"/>
    <property type="project" value="InterPro"/>
</dbReference>
<evidence type="ECO:0000313" key="12">
    <source>
        <dbReference type="Proteomes" id="UP001146793"/>
    </source>
</evidence>
<evidence type="ECO:0000256" key="7">
    <source>
        <dbReference type="ARBA" id="ARBA00023277"/>
    </source>
</evidence>
<dbReference type="Pfam" id="PF01263">
    <property type="entry name" value="Aldose_epim"/>
    <property type="match status" value="1"/>
</dbReference>
<evidence type="ECO:0000256" key="4">
    <source>
        <dbReference type="ARBA" id="ARBA00022840"/>
    </source>
</evidence>
<evidence type="ECO:0000256" key="3">
    <source>
        <dbReference type="ARBA" id="ARBA00022741"/>
    </source>
</evidence>
<keyword evidence="3 8" id="KW-0547">Nucleotide-binding</keyword>
<evidence type="ECO:0000259" key="9">
    <source>
        <dbReference type="PROSITE" id="PS50975"/>
    </source>
</evidence>
<organism evidence="11 12">
    <name type="scientific">Anaeramoeba flamelloides</name>
    <dbReference type="NCBI Taxonomy" id="1746091"/>
    <lineage>
        <taxon>Eukaryota</taxon>
        <taxon>Metamonada</taxon>
        <taxon>Anaeramoebidae</taxon>
        <taxon>Anaeramoeba</taxon>
    </lineage>
</organism>
<evidence type="ECO:0000259" key="10">
    <source>
        <dbReference type="PROSITE" id="PS50979"/>
    </source>
</evidence>
<dbReference type="SUPFAM" id="SSF54211">
    <property type="entry name" value="Ribosomal protein S5 domain 2-like"/>
    <property type="match status" value="1"/>
</dbReference>
<dbReference type="GO" id="GO:0004034">
    <property type="term" value="F:aldose 1-epimerase activity"/>
    <property type="evidence" value="ECO:0007669"/>
    <property type="project" value="TreeGrafter"/>
</dbReference>
<dbReference type="InterPro" id="IPR011761">
    <property type="entry name" value="ATP-grasp"/>
</dbReference>
<dbReference type="Proteomes" id="UP001146793">
    <property type="component" value="Unassembled WGS sequence"/>
</dbReference>
<name>A0AAV7YUZ4_9EUKA</name>
<dbReference type="InterPro" id="IPR016185">
    <property type="entry name" value="PreATP-grasp_dom_sf"/>
</dbReference>
<dbReference type="GO" id="GO:0005524">
    <property type="term" value="F:ATP binding"/>
    <property type="evidence" value="ECO:0007669"/>
    <property type="project" value="UniProtKB-UniRule"/>
</dbReference>
<dbReference type="GO" id="GO:0046872">
    <property type="term" value="F:metal ion binding"/>
    <property type="evidence" value="ECO:0007669"/>
    <property type="project" value="InterPro"/>
</dbReference>
<dbReference type="InterPro" id="IPR036554">
    <property type="entry name" value="GHMP_kinase_C_sf"/>
</dbReference>
<dbReference type="PROSITE" id="PS50975">
    <property type="entry name" value="ATP_GRASP"/>
    <property type="match status" value="1"/>
</dbReference>
<feature type="domain" description="ATP-grasp" evidence="9">
    <location>
        <begin position="126"/>
        <end position="320"/>
    </location>
</feature>
<dbReference type="SUPFAM" id="SSF56059">
    <property type="entry name" value="Glutathione synthetase ATP-binding domain-like"/>
    <property type="match status" value="1"/>
</dbReference>
<protein>
    <submittedName>
        <fullName evidence="11">Aldose 1-epimerase</fullName>
    </submittedName>
</protein>
<dbReference type="SUPFAM" id="SSF52440">
    <property type="entry name" value="PreATP-grasp domain"/>
    <property type="match status" value="1"/>
</dbReference>
<dbReference type="Pfam" id="PF02786">
    <property type="entry name" value="CPSase_L_D2"/>
    <property type="match status" value="1"/>
</dbReference>
<evidence type="ECO:0000256" key="6">
    <source>
        <dbReference type="ARBA" id="ARBA00023267"/>
    </source>
</evidence>
<keyword evidence="4 8" id="KW-0067">ATP-binding</keyword>
<dbReference type="NCBIfam" id="NF008277">
    <property type="entry name" value="PRK11055.1"/>
    <property type="match status" value="1"/>
</dbReference>
<feature type="domain" description="Biotin carboxylation" evidence="10">
    <location>
        <begin position="11"/>
        <end position="1410"/>
    </location>
</feature>
<sequence>MFRSFSILKPVFNKILIANGGEVACRVVHTAKRMGIKTVAVYSDRDRDSQHLTNADEAINLGSGTSGESYFQINKIIKLATSKGCEAIHPGYGLLSESEDFLNEMSAKDLVHIGPNMSLDNGTIPRNIVLSSGVNPIPGSVSEVGTVENVLELGQEIGYPILIKSAQKTITHVANNEEEATKAFRMIKDEMGLTSKDKGILVEKMIERAKIVGVQVLADKYGGCVYLPGKGHSFWNNKQSLKEQFARMTLDYKTRRTMGEQACSLMKSIGYNSYGVVDFILDSKNNFYLSKVKPGLQIGYPLVGLKSGLDLIEETIRIAAGERLTFAQNDLLSESYSRFNSIRSGNKSIYQPVALLSKHQKPNTNYARIETNYCEEIINSNRNNLNQVYNNNRFISKIDTASKIGKMKFRRSAKNTSSLKRYFTKNNQKANHYGWVRKKINISKIDMQIFEGVGPEGEEYDDHLRHELFRYYFQRFFGDDVQYMTQSPGRDNGQGEHVDYSSSQFNLQKKTNLFSFGHSIQYNYLSGLSFRSDNDIKMVHLDVGESFQFNLSLLPKMRQICKENGPDLNSIIPRWARHALGTMKAGEDHEGIKLVGMNLLLTSSVPFGGGLSNSAANCCAMALLLNGALKGGSKYKIENVSELIQLARWAQAGEHDPFVGGSCGLLDQLISLAGQHDHMVLINYGYIVNERILQLEPKLAQRAILKVKSGLPKSLKRILINSMVTHDLQQTEYSDRQKELDLAFNHLQKWTQREFSSTGPLTLKDLNDLIAKLDPSTHFVTLEEALGGRSTLNLLQDELPRELKENLHYLKAFIGNQKRNFLSRDEINMIVQKVKLDYQIPKPELGQDPNLFLRHQTKGLTKEKSFAFLLQRMRHQLTSSMRTPLTAIAAKKGGVDSFLRLIDGEGLSLRESGDMKVTGLNGAQDKLLDLGHAIAKKMANDGNEISVAGRMLGGGGGGFDGFYINSSNEKIIEEWVEKVQVQYSQWWNQTLAHETKTGKNYQASDIRVIRSRSSDGANYIHPNSIKITNNNILKNNNNNGNSTKPNKHYIRKTKWGKIDNRQVNLYTLTNKNGSRIRVCNYGATVISVEVPDYRGKIEDIALGHDEIKPYSNDDHPYFGSTVGRYANRIANGRFAINGQEYKLFLNNNGKHCLHGGKIGFDRKFWEIEQEEINNEEEIGIKFTRKSPNGEEGFPGNLMISVTFLWTNDNELKIFYEAETDQPTVVNLTNHTYFNLKGEENTNILDHHLKINSDYFTPSKDSNMIPTGEIRPILNTNFDFLDFKPIGERINNFDQDEQLKNGNGYDHNYILNKTSKDKNSISFAAEIFDPISRRAMQVYTTEPGIQLYTGNFLANTRGKNGETYQKHSGFALETQHFPNSPNQLNFPSTLLNPGEIYESKTIYKFTIKKKL</sequence>
<dbReference type="SUPFAM" id="SSF74650">
    <property type="entry name" value="Galactose mutarotase-like"/>
    <property type="match status" value="1"/>
</dbReference>
<dbReference type="InterPro" id="IPR008183">
    <property type="entry name" value="Aldose_1/G6P_1-epimerase"/>
</dbReference>
<dbReference type="Pfam" id="PF00289">
    <property type="entry name" value="Biotin_carb_N"/>
    <property type="match status" value="1"/>
</dbReference>
<dbReference type="InterPro" id="IPR020568">
    <property type="entry name" value="Ribosomal_Su5_D2-typ_SF"/>
</dbReference>
<dbReference type="InterPro" id="IPR006204">
    <property type="entry name" value="GHMP_kinase_N_dom"/>
</dbReference>
<dbReference type="PROSITE" id="PS00545">
    <property type="entry name" value="ALDOSE_1_EPIMERASE"/>
    <property type="match status" value="1"/>
</dbReference>
<keyword evidence="7" id="KW-0119">Carbohydrate metabolism</keyword>
<accession>A0AAV7YUZ4</accession>
<proteinExistence type="inferred from homology"/>
<dbReference type="PRINTS" id="PR00959">
    <property type="entry name" value="MEVGALKINASE"/>
</dbReference>
<reference evidence="11" key="1">
    <citation type="submission" date="2022-08" db="EMBL/GenBank/DDBJ databases">
        <title>Novel sulphate-reducing endosymbionts in the free-living metamonad Anaeramoeba.</title>
        <authorList>
            <person name="Jerlstrom-Hultqvist J."/>
            <person name="Cepicka I."/>
            <person name="Gallot-Lavallee L."/>
            <person name="Salas-Leiva D."/>
            <person name="Curtis B.A."/>
            <person name="Zahonova K."/>
            <person name="Pipaliya S."/>
            <person name="Dacks J."/>
            <person name="Roger A.J."/>
        </authorList>
    </citation>
    <scope>NUCLEOTIDE SEQUENCE</scope>
    <source>
        <strain evidence="11">Busselton2</strain>
    </source>
</reference>
<dbReference type="InterPro" id="IPR000705">
    <property type="entry name" value="Galactokinase"/>
</dbReference>
<dbReference type="InterPro" id="IPR014721">
    <property type="entry name" value="Ribsml_uS5_D2-typ_fold_subgr"/>
</dbReference>
<dbReference type="InterPro" id="IPR011764">
    <property type="entry name" value="Biotin_carboxylation_dom"/>
</dbReference>
<dbReference type="GO" id="GO:0016874">
    <property type="term" value="F:ligase activity"/>
    <property type="evidence" value="ECO:0007669"/>
    <property type="project" value="UniProtKB-KW"/>
</dbReference>
<dbReference type="Gene3D" id="2.70.98.10">
    <property type="match status" value="1"/>
</dbReference>
<dbReference type="GO" id="GO:0033499">
    <property type="term" value="P:galactose catabolic process via UDP-galactose, Leloir pathway"/>
    <property type="evidence" value="ECO:0007669"/>
    <property type="project" value="TreeGrafter"/>
</dbReference>
<dbReference type="PANTHER" id="PTHR10091:SF0">
    <property type="entry name" value="GALACTOSE MUTAROTASE"/>
    <property type="match status" value="1"/>
</dbReference>
<dbReference type="InterPro" id="IPR047215">
    <property type="entry name" value="Galactose_mutarotase-like"/>
</dbReference>
<dbReference type="InterPro" id="IPR014718">
    <property type="entry name" value="GH-type_carb-bd"/>
</dbReference>
<dbReference type="PROSITE" id="PS50979">
    <property type="entry name" value="BC"/>
    <property type="match status" value="1"/>
</dbReference>
<comment type="caution">
    <text evidence="11">The sequence shown here is derived from an EMBL/GenBank/DDBJ whole genome shotgun (WGS) entry which is preliminary data.</text>
</comment>
<dbReference type="GO" id="GO:0006006">
    <property type="term" value="P:glucose metabolic process"/>
    <property type="evidence" value="ECO:0007669"/>
    <property type="project" value="TreeGrafter"/>
</dbReference>
<evidence type="ECO:0000256" key="1">
    <source>
        <dbReference type="ARBA" id="ARBA00006206"/>
    </source>
</evidence>
<dbReference type="InterPro" id="IPR005479">
    <property type="entry name" value="CPAse_ATP-bd"/>
</dbReference>
<keyword evidence="2" id="KW-0436">Ligase</keyword>
<evidence type="ECO:0000256" key="2">
    <source>
        <dbReference type="ARBA" id="ARBA00022598"/>
    </source>
</evidence>
<evidence type="ECO:0000313" key="11">
    <source>
        <dbReference type="EMBL" id="KAJ3431702.1"/>
    </source>
</evidence>
<dbReference type="GO" id="GO:0004335">
    <property type="term" value="F:galactokinase activity"/>
    <property type="evidence" value="ECO:0007669"/>
    <property type="project" value="InterPro"/>
</dbReference>
<gene>
    <name evidence="11" type="ORF">M0812_20618</name>
</gene>
<dbReference type="Gene3D" id="3.30.470.20">
    <property type="entry name" value="ATP-grasp fold, B domain"/>
    <property type="match status" value="1"/>
</dbReference>
<dbReference type="InterPro" id="IPR005481">
    <property type="entry name" value="BC-like_N"/>
</dbReference>